<gene>
    <name evidence="2" type="ORF">ACHAXA_002323</name>
</gene>
<proteinExistence type="predicted"/>
<comment type="caution">
    <text evidence="2">The sequence shown here is derived from an EMBL/GenBank/DDBJ whole genome shotgun (WGS) entry which is preliminary data.</text>
</comment>
<dbReference type="EMBL" id="JALLPB020000008">
    <property type="protein sequence ID" value="KAL3827088.1"/>
    <property type="molecule type" value="Genomic_DNA"/>
</dbReference>
<evidence type="ECO:0000313" key="2">
    <source>
        <dbReference type="EMBL" id="KAL3827088.1"/>
    </source>
</evidence>
<sequence>MLLDCSVPHATNSSSRNPEGYRATIVLLRLTGLAHRSRKREGRLLRLGGKLTNAGVDHNEEVTSTASLPPPDPATVVVWLQRKELEGKTPAAPIYLASYPLTEESVDLKRKATLLSCVWPYETSLIGFDFLSGQEEKVTIGLGLKRPGVDRIEHLGVAPVYLPVNEENEWNLIVSVDPMKNKSNLFGKLGKRKDCEYTILPSTVFHMKLQVTKKESALGIHDALVEKESFGHACDEDTTYDATNTTPEESNPNLLGMSSSVDGSKSATISEKEEHFTEKELGINDKKTAELNSLTNKHPPISSANEHVTKLALQRKLQIKRVVQEPVPEAIQYYSNNAKEKKLMLTRSKATGTPKTSMTATAENLNRVADFGSSDSHDSLDNFFMDPFGQTVQINDVVLFPAFDTASSLQPSTVPQAKSGVSQIHDQDVKQLDQQQSQTQMCNVGQNKTVLADLVFADDKPHSWDFPGDDAGHSLQQSCEVPSMEIDVPQEMAGVRCENNVESTDDRHVKGTDRQSNPVQKQDIEKTSLADVVFNCINNQSSDVSACSVVTEIRSGVEQSRLKPMKIIKGVLNKKKEKKEKRDTTKKKSEVKDGSKKVKNNNHRKKLSPKIIGQQMTSSALPSLISIAKEEEEPVAHLIKKKGKLEKKVMTANDDIEQESLTQVTRSTIDEDSLTLASTVTMDGTEVSIRSSDYGNTKSWTTVFEDTGFMCSDVLLCCIIEEETQSDCDFEKLNSDGSILYSEDDSFSGEYFRLFRQESQDSFVCLHTEYDVVLQQMSHM</sequence>
<reference evidence="2 3" key="1">
    <citation type="submission" date="2024-10" db="EMBL/GenBank/DDBJ databases">
        <title>Updated reference genomes for cyclostephanoid diatoms.</title>
        <authorList>
            <person name="Roberts W.R."/>
            <person name="Alverson A.J."/>
        </authorList>
    </citation>
    <scope>NUCLEOTIDE SEQUENCE [LARGE SCALE GENOMIC DNA]</scope>
    <source>
        <strain evidence="2 3">AJA228-03</strain>
    </source>
</reference>
<dbReference type="Proteomes" id="UP001530377">
    <property type="component" value="Unassembled WGS sequence"/>
</dbReference>
<protein>
    <submittedName>
        <fullName evidence="2">Uncharacterized protein</fullName>
    </submittedName>
</protein>
<name>A0ABD3SS44_9STRA</name>
<keyword evidence="3" id="KW-1185">Reference proteome</keyword>
<dbReference type="AlphaFoldDB" id="A0ABD3SS44"/>
<feature type="region of interest" description="Disordered" evidence="1">
    <location>
        <begin position="570"/>
        <end position="607"/>
    </location>
</feature>
<organism evidence="2 3">
    <name type="scientific">Cyclostephanos tholiformis</name>
    <dbReference type="NCBI Taxonomy" id="382380"/>
    <lineage>
        <taxon>Eukaryota</taxon>
        <taxon>Sar</taxon>
        <taxon>Stramenopiles</taxon>
        <taxon>Ochrophyta</taxon>
        <taxon>Bacillariophyta</taxon>
        <taxon>Coscinodiscophyceae</taxon>
        <taxon>Thalassiosirophycidae</taxon>
        <taxon>Stephanodiscales</taxon>
        <taxon>Stephanodiscaceae</taxon>
        <taxon>Cyclostephanos</taxon>
    </lineage>
</organism>
<evidence type="ECO:0000256" key="1">
    <source>
        <dbReference type="SAM" id="MobiDB-lite"/>
    </source>
</evidence>
<feature type="compositionally biased region" description="Basic and acidic residues" evidence="1">
    <location>
        <begin position="580"/>
        <end position="596"/>
    </location>
</feature>
<feature type="compositionally biased region" description="Polar residues" evidence="1">
    <location>
        <begin position="240"/>
        <end position="269"/>
    </location>
</feature>
<evidence type="ECO:0000313" key="3">
    <source>
        <dbReference type="Proteomes" id="UP001530377"/>
    </source>
</evidence>
<accession>A0ABD3SS44</accession>
<feature type="region of interest" description="Disordered" evidence="1">
    <location>
        <begin position="236"/>
        <end position="274"/>
    </location>
</feature>
<feature type="compositionally biased region" description="Basic residues" evidence="1">
    <location>
        <begin position="597"/>
        <end position="607"/>
    </location>
</feature>